<keyword evidence="2" id="KW-1185">Reference proteome</keyword>
<evidence type="ECO:0000313" key="1">
    <source>
        <dbReference type="EMBL" id="RAI34761.1"/>
    </source>
</evidence>
<dbReference type="InterPro" id="IPR006917">
    <property type="entry name" value="SOUL_heme-bd"/>
</dbReference>
<accession>A0A327K949</accession>
<reference evidence="1 2" key="1">
    <citation type="submission" date="2017-07" db="EMBL/GenBank/DDBJ databases">
        <title>Draft Genome Sequences of Select Purple Nonsulfur Bacteria.</title>
        <authorList>
            <person name="Lasarre B."/>
            <person name="Mckinlay J.B."/>
        </authorList>
    </citation>
    <scope>NUCLEOTIDE SEQUENCE [LARGE SCALE GENOMIC DNA]</scope>
    <source>
        <strain evidence="1 2">DSM 11907</strain>
    </source>
</reference>
<dbReference type="Gene3D" id="3.20.80.10">
    <property type="entry name" value="Regulatory factor, effector binding domain"/>
    <property type="match status" value="1"/>
</dbReference>
<protein>
    <recommendedName>
        <fullName evidence="3">Heme-binding protein</fullName>
    </recommendedName>
</protein>
<organism evidence="1 2">
    <name type="scientific">Rhodoplanes elegans</name>
    <dbReference type="NCBI Taxonomy" id="29408"/>
    <lineage>
        <taxon>Bacteria</taxon>
        <taxon>Pseudomonadati</taxon>
        <taxon>Pseudomonadota</taxon>
        <taxon>Alphaproteobacteria</taxon>
        <taxon>Hyphomicrobiales</taxon>
        <taxon>Nitrobacteraceae</taxon>
        <taxon>Rhodoplanes</taxon>
    </lineage>
</organism>
<dbReference type="SUPFAM" id="SSF55136">
    <property type="entry name" value="Probable bacterial effector-binding domain"/>
    <property type="match status" value="1"/>
</dbReference>
<dbReference type="AlphaFoldDB" id="A0A327K949"/>
<dbReference type="Pfam" id="PF04832">
    <property type="entry name" value="SOUL"/>
    <property type="match status" value="1"/>
</dbReference>
<dbReference type="Proteomes" id="UP000248863">
    <property type="component" value="Unassembled WGS sequence"/>
</dbReference>
<gene>
    <name evidence="1" type="ORF">CH338_20410</name>
</gene>
<proteinExistence type="predicted"/>
<dbReference type="EMBL" id="NPEU01000293">
    <property type="protein sequence ID" value="RAI34761.1"/>
    <property type="molecule type" value="Genomic_DNA"/>
</dbReference>
<comment type="caution">
    <text evidence="1">The sequence shown here is derived from an EMBL/GenBank/DDBJ whole genome shotgun (WGS) entry which is preliminary data.</text>
</comment>
<dbReference type="InterPro" id="IPR011256">
    <property type="entry name" value="Reg_factor_effector_dom_sf"/>
</dbReference>
<evidence type="ECO:0008006" key="3">
    <source>
        <dbReference type="Google" id="ProtNLM"/>
    </source>
</evidence>
<evidence type="ECO:0000313" key="2">
    <source>
        <dbReference type="Proteomes" id="UP000248863"/>
    </source>
</evidence>
<sequence length="86" mass="9666">MAIVSRTRLAPKMNRASRRNPADTVAVIRFSGSTAPDAVEHQARLLARLLATTRWRPLGAPFAQFYDPPWTLPPLRRNEVAMRVEG</sequence>
<name>A0A327K949_9BRAD</name>